<sequence>MNVLIADDHELLAEAVAQSLSRNEGLSAVVATSLAGTMDELSSNEYDIVLLDLRMPGMMGLSSVDSVLKRAPGVNVVLFSGQIDRRFLDDAVKLGVKGYIPKSMPLKSLDVSLRLIYSGQTFIPHHQPQESQLNASNLTSEPLVERELFVLRLAADGMINKEIARDLGISEAQVKMIMRQVCQKLGARNRAHACVVSRERMLI</sequence>
<dbReference type="RefSeq" id="WP_249057261.1">
    <property type="nucleotide sequence ID" value="NZ_JALZWP010000004.1"/>
</dbReference>
<evidence type="ECO:0000256" key="2">
    <source>
        <dbReference type="ARBA" id="ARBA00023125"/>
    </source>
</evidence>
<proteinExistence type="predicted"/>
<evidence type="ECO:0000259" key="5">
    <source>
        <dbReference type="PROSITE" id="PS50110"/>
    </source>
</evidence>
<evidence type="ECO:0000313" key="6">
    <source>
        <dbReference type="EMBL" id="MCL1628211.1"/>
    </source>
</evidence>
<keyword evidence="1 3" id="KW-0597">Phosphoprotein</keyword>
<reference evidence="6 7" key="1">
    <citation type="submission" date="2022-05" db="EMBL/GenBank/DDBJ databases">
        <title>Seasonal and diel survey of microbial diversity of the Tyrrhenian coast.</title>
        <authorList>
            <person name="Gattoni G."/>
            <person name="Corral P."/>
        </authorList>
    </citation>
    <scope>NUCLEOTIDE SEQUENCE [LARGE SCALE GENOMIC DNA]</scope>
    <source>
        <strain evidence="6 7">V10</strain>
    </source>
</reference>
<evidence type="ECO:0000256" key="3">
    <source>
        <dbReference type="PROSITE-ProRule" id="PRU00169"/>
    </source>
</evidence>
<dbReference type="Pfam" id="PF00072">
    <property type="entry name" value="Response_reg"/>
    <property type="match status" value="1"/>
</dbReference>
<dbReference type="PROSITE" id="PS50043">
    <property type="entry name" value="HTH_LUXR_2"/>
    <property type="match status" value="1"/>
</dbReference>
<keyword evidence="7" id="KW-1185">Reference proteome</keyword>
<dbReference type="Gene3D" id="3.40.50.2300">
    <property type="match status" value="1"/>
</dbReference>
<keyword evidence="2" id="KW-0238">DNA-binding</keyword>
<dbReference type="PRINTS" id="PR00038">
    <property type="entry name" value="HTHLUXR"/>
</dbReference>
<dbReference type="InterPro" id="IPR016032">
    <property type="entry name" value="Sig_transdc_resp-reg_C-effctor"/>
</dbReference>
<dbReference type="Pfam" id="PF00196">
    <property type="entry name" value="GerE"/>
    <property type="match status" value="1"/>
</dbReference>
<dbReference type="InterPro" id="IPR000792">
    <property type="entry name" value="Tscrpt_reg_LuxR_C"/>
</dbReference>
<dbReference type="CDD" id="cd17535">
    <property type="entry name" value="REC_NarL-like"/>
    <property type="match status" value="1"/>
</dbReference>
<feature type="modified residue" description="4-aspartylphosphate" evidence="3">
    <location>
        <position position="52"/>
    </location>
</feature>
<dbReference type="PANTHER" id="PTHR45566:SF1">
    <property type="entry name" value="HTH-TYPE TRANSCRIPTIONAL REGULATOR YHJB-RELATED"/>
    <property type="match status" value="1"/>
</dbReference>
<name>A0ABT0M029_9RHOB</name>
<dbReference type="InterPro" id="IPR036388">
    <property type="entry name" value="WH-like_DNA-bd_sf"/>
</dbReference>
<dbReference type="SMART" id="SM00448">
    <property type="entry name" value="REC"/>
    <property type="match status" value="1"/>
</dbReference>
<dbReference type="InterPro" id="IPR001789">
    <property type="entry name" value="Sig_transdc_resp-reg_receiver"/>
</dbReference>
<dbReference type="CDD" id="cd06170">
    <property type="entry name" value="LuxR_C_like"/>
    <property type="match status" value="1"/>
</dbReference>
<dbReference type="Proteomes" id="UP001202550">
    <property type="component" value="Unassembled WGS sequence"/>
</dbReference>
<dbReference type="SUPFAM" id="SSF46894">
    <property type="entry name" value="C-terminal effector domain of the bipartite response regulators"/>
    <property type="match status" value="1"/>
</dbReference>
<gene>
    <name evidence="6" type="ORF">M3N55_05660</name>
</gene>
<evidence type="ECO:0000256" key="1">
    <source>
        <dbReference type="ARBA" id="ARBA00022553"/>
    </source>
</evidence>
<dbReference type="InterPro" id="IPR011006">
    <property type="entry name" value="CheY-like_superfamily"/>
</dbReference>
<comment type="caution">
    <text evidence="6">The sequence shown here is derived from an EMBL/GenBank/DDBJ whole genome shotgun (WGS) entry which is preliminary data.</text>
</comment>
<dbReference type="Gene3D" id="1.10.10.10">
    <property type="entry name" value="Winged helix-like DNA-binding domain superfamily/Winged helix DNA-binding domain"/>
    <property type="match status" value="1"/>
</dbReference>
<accession>A0ABT0M029</accession>
<dbReference type="PROSITE" id="PS50110">
    <property type="entry name" value="RESPONSE_REGULATORY"/>
    <property type="match status" value="1"/>
</dbReference>
<evidence type="ECO:0000259" key="4">
    <source>
        <dbReference type="PROSITE" id="PS50043"/>
    </source>
</evidence>
<feature type="domain" description="HTH luxR-type" evidence="4">
    <location>
        <begin position="136"/>
        <end position="201"/>
    </location>
</feature>
<dbReference type="SMART" id="SM00421">
    <property type="entry name" value="HTH_LUXR"/>
    <property type="match status" value="1"/>
</dbReference>
<dbReference type="PANTHER" id="PTHR45566">
    <property type="entry name" value="HTH-TYPE TRANSCRIPTIONAL REGULATOR YHJB-RELATED"/>
    <property type="match status" value="1"/>
</dbReference>
<dbReference type="EMBL" id="JALZWP010000004">
    <property type="protein sequence ID" value="MCL1628211.1"/>
    <property type="molecule type" value="Genomic_DNA"/>
</dbReference>
<evidence type="ECO:0000313" key="7">
    <source>
        <dbReference type="Proteomes" id="UP001202550"/>
    </source>
</evidence>
<dbReference type="InterPro" id="IPR058245">
    <property type="entry name" value="NreC/VraR/RcsB-like_REC"/>
</dbReference>
<dbReference type="SUPFAM" id="SSF52172">
    <property type="entry name" value="CheY-like"/>
    <property type="match status" value="1"/>
</dbReference>
<dbReference type="InterPro" id="IPR051015">
    <property type="entry name" value="EvgA-like"/>
</dbReference>
<feature type="domain" description="Response regulatory" evidence="5">
    <location>
        <begin position="2"/>
        <end position="117"/>
    </location>
</feature>
<protein>
    <submittedName>
        <fullName evidence="6">Response regulator transcription factor</fullName>
    </submittedName>
</protein>
<organism evidence="6 7">
    <name type="scientific">Roseinatronobacter domitianus</name>
    <dbReference type="NCBI Taxonomy" id="2940293"/>
    <lineage>
        <taxon>Bacteria</taxon>
        <taxon>Pseudomonadati</taxon>
        <taxon>Pseudomonadota</taxon>
        <taxon>Alphaproteobacteria</taxon>
        <taxon>Rhodobacterales</taxon>
        <taxon>Paracoccaceae</taxon>
        <taxon>Roseinatronobacter</taxon>
    </lineage>
</organism>